<sequence length="70" mass="8064">MNDLRNQIENLSAAEKVELLDAVWQSLEGDALSLTDAQREELDHRIARQERNPADVIPWEHVRSGLFKKP</sequence>
<dbReference type="Pfam" id="PF09720">
    <property type="entry name" value="Unstab_antitox"/>
    <property type="match status" value="1"/>
</dbReference>
<dbReference type="NCBIfam" id="TIGR02574">
    <property type="entry name" value="stabl_TIGR02574"/>
    <property type="match status" value="1"/>
</dbReference>
<name>A0A2U3KY86_9BACT</name>
<accession>A0A2U3KY86</accession>
<gene>
    <name evidence="1" type="ORF">SBA1_550011</name>
</gene>
<evidence type="ECO:0000313" key="2">
    <source>
        <dbReference type="Proteomes" id="UP000238701"/>
    </source>
</evidence>
<dbReference type="Proteomes" id="UP000238701">
    <property type="component" value="Unassembled WGS sequence"/>
</dbReference>
<dbReference type="OrthoDB" id="291542at2"/>
<reference evidence="2" key="1">
    <citation type="submission" date="2018-02" db="EMBL/GenBank/DDBJ databases">
        <authorList>
            <person name="Hausmann B."/>
        </authorList>
    </citation>
    <scope>NUCLEOTIDE SEQUENCE [LARGE SCALE GENOMIC DNA]</scope>
    <source>
        <strain evidence="2">Peat soil MAG SbA1</strain>
    </source>
</reference>
<dbReference type="InterPro" id="IPR013406">
    <property type="entry name" value="CHP02574_addiction_mod"/>
</dbReference>
<proteinExistence type="predicted"/>
<protein>
    <recommendedName>
        <fullName evidence="3">Addiction module component, TIGR02574 family</fullName>
    </recommendedName>
</protein>
<evidence type="ECO:0008006" key="3">
    <source>
        <dbReference type="Google" id="ProtNLM"/>
    </source>
</evidence>
<evidence type="ECO:0000313" key="1">
    <source>
        <dbReference type="EMBL" id="SPF44646.1"/>
    </source>
</evidence>
<dbReference type="EMBL" id="OMOD01000150">
    <property type="protein sequence ID" value="SPF44646.1"/>
    <property type="molecule type" value="Genomic_DNA"/>
</dbReference>
<dbReference type="AlphaFoldDB" id="A0A2U3KY86"/>
<organism evidence="1 2">
    <name type="scientific">Candidatus Sulfotelmatobacter kueseliae</name>
    <dbReference type="NCBI Taxonomy" id="2042962"/>
    <lineage>
        <taxon>Bacteria</taxon>
        <taxon>Pseudomonadati</taxon>
        <taxon>Acidobacteriota</taxon>
        <taxon>Terriglobia</taxon>
        <taxon>Terriglobales</taxon>
        <taxon>Candidatus Korobacteraceae</taxon>
        <taxon>Candidatus Sulfotelmatobacter</taxon>
    </lineage>
</organism>